<evidence type="ECO:0000256" key="4">
    <source>
        <dbReference type="ARBA" id="ARBA00022679"/>
    </source>
</evidence>
<evidence type="ECO:0000256" key="7">
    <source>
        <dbReference type="ARBA" id="ARBA00022840"/>
    </source>
</evidence>
<dbReference type="SMART" id="SM00387">
    <property type="entry name" value="HATPase_c"/>
    <property type="match status" value="1"/>
</dbReference>
<evidence type="ECO:0000313" key="9">
    <source>
        <dbReference type="EMBL" id="AKM10055.1"/>
    </source>
</evidence>
<dbReference type="InterPro" id="IPR003594">
    <property type="entry name" value="HATPase_dom"/>
</dbReference>
<dbReference type="Proteomes" id="UP000035287">
    <property type="component" value="Chromosome"/>
</dbReference>
<dbReference type="RefSeq" id="WP_047820733.1">
    <property type="nucleotide sequence ID" value="NZ_CP011770.1"/>
</dbReference>
<keyword evidence="7" id="KW-0067">ATP-binding</keyword>
<dbReference type="SUPFAM" id="SSF55874">
    <property type="entry name" value="ATPase domain of HSP90 chaperone/DNA topoisomerase II/histidine kinase"/>
    <property type="match status" value="1"/>
</dbReference>
<dbReference type="Pfam" id="PF00512">
    <property type="entry name" value="HisKA"/>
    <property type="match status" value="1"/>
</dbReference>
<dbReference type="PATRIC" id="fig|1348774.3.peg.1853"/>
<evidence type="ECO:0000256" key="8">
    <source>
        <dbReference type="ARBA" id="ARBA00023012"/>
    </source>
</evidence>
<keyword evidence="4" id="KW-0808">Transferase</keyword>
<dbReference type="Gene3D" id="3.30.450.20">
    <property type="entry name" value="PAS domain"/>
    <property type="match status" value="1"/>
</dbReference>
<dbReference type="PANTHER" id="PTHR43065:SF10">
    <property type="entry name" value="PEROXIDE STRESS-ACTIVATED HISTIDINE KINASE MAK3"/>
    <property type="match status" value="1"/>
</dbReference>
<dbReference type="SUPFAM" id="SSF55785">
    <property type="entry name" value="PYP-like sensor domain (PAS domain)"/>
    <property type="match status" value="1"/>
</dbReference>
<dbReference type="InterPro" id="IPR003661">
    <property type="entry name" value="HisK_dim/P_dom"/>
</dbReference>
<dbReference type="InterPro" id="IPR005467">
    <property type="entry name" value="His_kinase_dom"/>
</dbReference>
<comment type="catalytic activity">
    <reaction evidence="1">
        <text>ATP + protein L-histidine = ADP + protein N-phospho-L-histidine.</text>
        <dbReference type="EC" id="2.7.13.3"/>
    </reaction>
</comment>
<keyword evidence="8" id="KW-0902">Two-component regulatory system</keyword>
<protein>
    <recommendedName>
        <fullName evidence="2">histidine kinase</fullName>
        <ecNumber evidence="2">2.7.13.3</ecNumber>
    </recommendedName>
</protein>
<reference evidence="9 10" key="1">
    <citation type="submission" date="2015-06" db="EMBL/GenBank/DDBJ databases">
        <authorList>
            <person name="Zeng Y."/>
            <person name="Huang Y."/>
        </authorList>
    </citation>
    <scope>NUCLEOTIDE SEQUENCE [LARGE SCALE GENOMIC DNA]</scope>
    <source>
        <strain evidence="9 10">PQ-2</strain>
    </source>
</reference>
<proteinExistence type="predicted"/>
<dbReference type="SUPFAM" id="SSF47384">
    <property type="entry name" value="Homodimeric domain of signal transducing histidine kinase"/>
    <property type="match status" value="1"/>
</dbReference>
<dbReference type="Gene3D" id="3.30.565.10">
    <property type="entry name" value="Histidine kinase-like ATPase, C-terminal domain"/>
    <property type="match status" value="1"/>
</dbReference>
<dbReference type="Gene3D" id="1.10.287.130">
    <property type="match status" value="1"/>
</dbReference>
<dbReference type="PRINTS" id="PR00344">
    <property type="entry name" value="BCTRLSENSOR"/>
</dbReference>
<evidence type="ECO:0000256" key="5">
    <source>
        <dbReference type="ARBA" id="ARBA00022741"/>
    </source>
</evidence>
<sequence>MIFGGDRDDLPDGLRQIASLPQAVVLLRPGLKIASVNAAAEQMLGQGARRLIGKALGAVVEFGEPRILTMMADSEVQISARDIAVKLGKADAARVNLAIAPVIGNAGWQIMTMTVPTELEGLEEISPEASENMVLRAPEILAHEIKNPLAGIRGAAQLLSRKLKAKDRALAELIADEVDRIAGLIDQMQSLSRKTREPGGVVNLHVAVRKARAVVEASGLDGVVLTEEFDPSLPDIRASNEMLMQVLINLMTNAIEASRSNEAPAVRLRTRFASGIALLDRARGLSVPLPIEITVADNGPGIDPAVRDHLFEPFVTSKKHGQGLGLALVRKLVRDMDGRISHDRDERGGWTNFRIHLPVAQTADEPKPKIEEILT</sequence>
<dbReference type="PROSITE" id="PS50109">
    <property type="entry name" value="HIS_KIN"/>
    <property type="match status" value="1"/>
</dbReference>
<dbReference type="InterPro" id="IPR036890">
    <property type="entry name" value="HATPase_C_sf"/>
</dbReference>
<evidence type="ECO:0000313" key="10">
    <source>
        <dbReference type="Proteomes" id="UP000035287"/>
    </source>
</evidence>
<dbReference type="EMBL" id="CP011770">
    <property type="protein sequence ID" value="AKM10055.1"/>
    <property type="molecule type" value="Genomic_DNA"/>
</dbReference>
<gene>
    <name evidence="9" type="ORF">AB433_08835</name>
</gene>
<organism evidence="9 10">
    <name type="scientific">Croceicoccus naphthovorans</name>
    <dbReference type="NCBI Taxonomy" id="1348774"/>
    <lineage>
        <taxon>Bacteria</taxon>
        <taxon>Pseudomonadati</taxon>
        <taxon>Pseudomonadota</taxon>
        <taxon>Alphaproteobacteria</taxon>
        <taxon>Sphingomonadales</taxon>
        <taxon>Erythrobacteraceae</taxon>
        <taxon>Croceicoccus</taxon>
    </lineage>
</organism>
<dbReference type="EC" id="2.7.13.3" evidence="2"/>
<keyword evidence="10" id="KW-1185">Reference proteome</keyword>
<dbReference type="InterPro" id="IPR004358">
    <property type="entry name" value="Sig_transdc_His_kin-like_C"/>
</dbReference>
<keyword evidence="5" id="KW-0547">Nucleotide-binding</keyword>
<dbReference type="KEGG" id="cna:AB433_08835"/>
<dbReference type="SMART" id="SM00388">
    <property type="entry name" value="HisKA"/>
    <property type="match status" value="1"/>
</dbReference>
<evidence type="ECO:0000256" key="1">
    <source>
        <dbReference type="ARBA" id="ARBA00000085"/>
    </source>
</evidence>
<dbReference type="InterPro" id="IPR036097">
    <property type="entry name" value="HisK_dim/P_sf"/>
</dbReference>
<dbReference type="CDD" id="cd00082">
    <property type="entry name" value="HisKA"/>
    <property type="match status" value="1"/>
</dbReference>
<dbReference type="GO" id="GO:0005524">
    <property type="term" value="F:ATP binding"/>
    <property type="evidence" value="ECO:0007669"/>
    <property type="project" value="UniProtKB-KW"/>
</dbReference>
<evidence type="ECO:0000256" key="2">
    <source>
        <dbReference type="ARBA" id="ARBA00012438"/>
    </source>
</evidence>
<dbReference type="GO" id="GO:0000155">
    <property type="term" value="F:phosphorelay sensor kinase activity"/>
    <property type="evidence" value="ECO:0007669"/>
    <property type="project" value="InterPro"/>
</dbReference>
<evidence type="ECO:0000256" key="6">
    <source>
        <dbReference type="ARBA" id="ARBA00022777"/>
    </source>
</evidence>
<keyword evidence="6 9" id="KW-0418">Kinase</keyword>
<dbReference type="InterPro" id="IPR035965">
    <property type="entry name" value="PAS-like_dom_sf"/>
</dbReference>
<keyword evidence="3" id="KW-0597">Phosphoprotein</keyword>
<dbReference type="PANTHER" id="PTHR43065">
    <property type="entry name" value="SENSOR HISTIDINE KINASE"/>
    <property type="match status" value="1"/>
</dbReference>
<dbReference type="STRING" id="1348774.AB433_08835"/>
<accession>A0A0G3XEW7</accession>
<dbReference type="Pfam" id="PF02518">
    <property type="entry name" value="HATPase_c"/>
    <property type="match status" value="1"/>
</dbReference>
<dbReference type="AlphaFoldDB" id="A0A0G3XEW7"/>
<evidence type="ECO:0000256" key="3">
    <source>
        <dbReference type="ARBA" id="ARBA00022553"/>
    </source>
</evidence>
<name>A0A0G3XEW7_9SPHN</name>